<evidence type="ECO:0000313" key="4">
    <source>
        <dbReference type="Proteomes" id="UP001057868"/>
    </source>
</evidence>
<evidence type="ECO:0000259" key="2">
    <source>
        <dbReference type="Pfam" id="PF00534"/>
    </source>
</evidence>
<keyword evidence="1" id="KW-0808">Transferase</keyword>
<protein>
    <recommendedName>
        <fullName evidence="2">Glycosyl transferase family 1 domain-containing protein</fullName>
    </recommendedName>
</protein>
<proteinExistence type="predicted"/>
<dbReference type="Pfam" id="PF00534">
    <property type="entry name" value="Glycos_transf_1"/>
    <property type="match status" value="1"/>
</dbReference>
<dbReference type="SUPFAM" id="SSF53756">
    <property type="entry name" value="UDP-Glycosyltransferase/glycogen phosphorylase"/>
    <property type="match status" value="1"/>
</dbReference>
<keyword evidence="4" id="KW-1185">Reference proteome</keyword>
<dbReference type="InterPro" id="IPR001296">
    <property type="entry name" value="Glyco_trans_1"/>
</dbReference>
<dbReference type="RefSeq" id="WP_261854137.1">
    <property type="nucleotide sequence ID" value="NZ_BQXY01000010.1"/>
</dbReference>
<gene>
    <name evidence="3" type="ORF">CFOLD11_40970</name>
</gene>
<dbReference type="Proteomes" id="UP001057868">
    <property type="component" value="Unassembled WGS sequence"/>
</dbReference>
<organism evidence="3 4">
    <name type="scientific">Clostridium folliculivorans</name>
    <dbReference type="NCBI Taxonomy" id="2886038"/>
    <lineage>
        <taxon>Bacteria</taxon>
        <taxon>Bacillati</taxon>
        <taxon>Bacillota</taxon>
        <taxon>Clostridia</taxon>
        <taxon>Eubacteriales</taxon>
        <taxon>Clostridiaceae</taxon>
        <taxon>Clostridium</taxon>
    </lineage>
</organism>
<dbReference type="EMBL" id="BQXY01000010">
    <property type="protein sequence ID" value="GKU27270.1"/>
    <property type="molecule type" value="Genomic_DNA"/>
</dbReference>
<dbReference type="PANTHER" id="PTHR46401">
    <property type="entry name" value="GLYCOSYLTRANSFERASE WBBK-RELATED"/>
    <property type="match status" value="1"/>
</dbReference>
<dbReference type="CDD" id="cd03801">
    <property type="entry name" value="GT4_PimA-like"/>
    <property type="match status" value="1"/>
</dbReference>
<dbReference type="AlphaFoldDB" id="A0A9W6DC96"/>
<accession>A0A9W6DC96</accession>
<evidence type="ECO:0000313" key="3">
    <source>
        <dbReference type="EMBL" id="GKU27270.1"/>
    </source>
</evidence>
<feature type="domain" description="Glycosyl transferase family 1" evidence="2">
    <location>
        <begin position="190"/>
        <end position="333"/>
    </location>
</feature>
<name>A0A9W6DC96_9CLOT</name>
<comment type="caution">
    <text evidence="3">The sequence shown here is derived from an EMBL/GenBank/DDBJ whole genome shotgun (WGS) entry which is preliminary data.</text>
</comment>
<evidence type="ECO:0000256" key="1">
    <source>
        <dbReference type="ARBA" id="ARBA00022679"/>
    </source>
</evidence>
<dbReference type="PANTHER" id="PTHR46401:SF2">
    <property type="entry name" value="GLYCOSYLTRANSFERASE WBBK-RELATED"/>
    <property type="match status" value="1"/>
</dbReference>
<reference evidence="3" key="1">
    <citation type="journal article" date="2023" name="Int. J. Syst. Evol. Microbiol.">
        <title>&lt;i&gt;Clostridium folliculivorans&lt;/i&gt; sp. nov., isolated from soil samples of an organic paddy in Japan.</title>
        <authorList>
            <person name="Tazawa J."/>
            <person name="Kobayashi H."/>
            <person name="Tanizawa Y."/>
            <person name="Uchino A."/>
            <person name="Tanaka F."/>
            <person name="Urashima Y."/>
            <person name="Miura S."/>
            <person name="Sakamoto M."/>
            <person name="Ohkuma M."/>
            <person name="Tohno M."/>
        </authorList>
    </citation>
    <scope>NUCLEOTIDE SEQUENCE</scope>
    <source>
        <strain evidence="3">D1-1</strain>
    </source>
</reference>
<dbReference type="Gene3D" id="3.40.50.2000">
    <property type="entry name" value="Glycogen Phosphorylase B"/>
    <property type="match status" value="2"/>
</dbReference>
<dbReference type="GO" id="GO:0016757">
    <property type="term" value="F:glycosyltransferase activity"/>
    <property type="evidence" value="ECO:0007669"/>
    <property type="project" value="InterPro"/>
</dbReference>
<sequence>MKKIAILATHLGVINRGVESFVIELVKKLRDDFEIDIYATGMVDDIKENIIRIDIKKSLFHRMHEKQFNKCGLYYKIINRFFYFLIPDILYQRKFTQKVFKDYINDKDYDLLFPNNGIWGAIYSKKLRDKKSTPFIYTGHGGIGYGEEQILMQEPDMYVALTKNNESWAREFSVNVTTIYNGINLNKFEMKHDKNNDQKTIVSVGALTEFKRHNLTIDAVSMLEDVKLVILGRGELQDKISEKGMEKLKERFTINAVPYEEIMNYYHMADLFVLPSLNEPFGIVYLEALASNLPIVAPDDEVRREIIGQAGLYCDCSNAEEYSEKIKSALDTDWGDIPRKRAELFDWNKSALSYKELFERTIQKNENRR</sequence>